<comment type="caution">
    <text evidence="2">The sequence shown here is derived from an EMBL/GenBank/DDBJ whole genome shotgun (WGS) entry which is preliminary data.</text>
</comment>
<evidence type="ECO:0000256" key="1">
    <source>
        <dbReference type="SAM" id="MobiDB-lite"/>
    </source>
</evidence>
<feature type="compositionally biased region" description="Polar residues" evidence="1">
    <location>
        <begin position="63"/>
        <end position="85"/>
    </location>
</feature>
<dbReference type="OrthoDB" id="70161at2759"/>
<proteinExistence type="predicted"/>
<accession>A0A3S5BUC1</accession>
<gene>
    <name evidence="2" type="ORF">PXEA_LOCUS12200</name>
</gene>
<reference evidence="2" key="1">
    <citation type="submission" date="2018-11" db="EMBL/GenBank/DDBJ databases">
        <authorList>
            <consortium name="Pathogen Informatics"/>
        </authorList>
    </citation>
    <scope>NUCLEOTIDE SEQUENCE</scope>
</reference>
<sequence length="161" mass="18048">MVFVEEDPEIGSTIKQTLESGFPVKVRDIFTLDIVAHYPRRDRRLLNLVEVWQFRIDTEHGLETSQQPQASGATSSSRNSNNLVSDVTPGTVGDVVETDSEDFAVEDFAVDDFRKSRLFEKLGTMLKSIIVVSRLLPGISYFLMAFSCANLVHIIPFPIVI</sequence>
<evidence type="ECO:0000313" key="2">
    <source>
        <dbReference type="EMBL" id="VEL18760.1"/>
    </source>
</evidence>
<name>A0A3S5BUC1_9PLAT</name>
<dbReference type="InterPro" id="IPR036570">
    <property type="entry name" value="HORMA_dom_sf"/>
</dbReference>
<feature type="region of interest" description="Disordered" evidence="1">
    <location>
        <begin position="63"/>
        <end position="87"/>
    </location>
</feature>
<keyword evidence="3" id="KW-1185">Reference proteome</keyword>
<organism evidence="2 3">
    <name type="scientific">Protopolystoma xenopodis</name>
    <dbReference type="NCBI Taxonomy" id="117903"/>
    <lineage>
        <taxon>Eukaryota</taxon>
        <taxon>Metazoa</taxon>
        <taxon>Spiralia</taxon>
        <taxon>Lophotrochozoa</taxon>
        <taxon>Platyhelminthes</taxon>
        <taxon>Monogenea</taxon>
        <taxon>Polyopisthocotylea</taxon>
        <taxon>Polystomatidea</taxon>
        <taxon>Polystomatidae</taxon>
        <taxon>Protopolystoma</taxon>
    </lineage>
</organism>
<evidence type="ECO:0000313" key="3">
    <source>
        <dbReference type="Proteomes" id="UP000784294"/>
    </source>
</evidence>
<protein>
    <submittedName>
        <fullName evidence="2">Uncharacterized protein</fullName>
    </submittedName>
</protein>
<dbReference type="AlphaFoldDB" id="A0A3S5BUC1"/>
<dbReference type="Proteomes" id="UP000784294">
    <property type="component" value="Unassembled WGS sequence"/>
</dbReference>
<dbReference type="Gene3D" id="3.30.900.10">
    <property type="entry name" value="HORMA domain"/>
    <property type="match status" value="1"/>
</dbReference>
<dbReference type="EMBL" id="CAAALY010038510">
    <property type="protein sequence ID" value="VEL18760.1"/>
    <property type="molecule type" value="Genomic_DNA"/>
</dbReference>